<accession>A0A3E0X1M0</accession>
<dbReference type="NCBIfam" id="TIGR00188">
    <property type="entry name" value="rnpA"/>
    <property type="match status" value="1"/>
</dbReference>
<dbReference type="PROSITE" id="PS00648">
    <property type="entry name" value="RIBONUCLEASE_P"/>
    <property type="match status" value="1"/>
</dbReference>
<dbReference type="PANTHER" id="PTHR33992">
    <property type="entry name" value="RIBONUCLEASE P PROTEIN COMPONENT"/>
    <property type="match status" value="1"/>
</dbReference>
<evidence type="ECO:0000313" key="9">
    <source>
        <dbReference type="EMBL" id="RFA38232.1"/>
    </source>
</evidence>
<dbReference type="Gene3D" id="3.30.230.10">
    <property type="match status" value="1"/>
</dbReference>
<dbReference type="EMBL" id="NFZW01000004">
    <property type="protein sequence ID" value="RFA38232.1"/>
    <property type="molecule type" value="Genomic_DNA"/>
</dbReference>
<keyword evidence="10" id="KW-1185">Reference proteome</keyword>
<dbReference type="Proteomes" id="UP000256763">
    <property type="component" value="Unassembled WGS sequence"/>
</dbReference>
<reference evidence="10" key="1">
    <citation type="submission" date="2017-05" db="EMBL/GenBank/DDBJ databases">
        <authorList>
            <person name="Sharma S."/>
            <person name="Sidhu C."/>
            <person name="Pinnaka A.K."/>
        </authorList>
    </citation>
    <scope>NUCLEOTIDE SEQUENCE [LARGE SCALE GENOMIC DNA]</scope>
    <source>
        <strain evidence="10">AK93</strain>
    </source>
</reference>
<evidence type="ECO:0000256" key="3">
    <source>
        <dbReference type="ARBA" id="ARBA00022722"/>
    </source>
</evidence>
<comment type="catalytic activity">
    <reaction evidence="7">
        <text>Endonucleolytic cleavage of RNA, removing 5'-extranucleotides from tRNA precursor.</text>
        <dbReference type="EC" id="3.1.26.5"/>
    </reaction>
</comment>
<evidence type="ECO:0000256" key="4">
    <source>
        <dbReference type="ARBA" id="ARBA00022759"/>
    </source>
</evidence>
<dbReference type="InterPro" id="IPR020568">
    <property type="entry name" value="Ribosomal_Su5_D2-typ_SF"/>
</dbReference>
<keyword evidence="3 7" id="KW-0540">Nuclease</keyword>
<comment type="subunit">
    <text evidence="7">Consists of a catalytic RNA component (M1 or rnpB) and a protein subunit.</text>
</comment>
<keyword evidence="2 7" id="KW-0819">tRNA processing</keyword>
<dbReference type="GO" id="GO:0042781">
    <property type="term" value="F:3'-tRNA processing endoribonuclease activity"/>
    <property type="evidence" value="ECO:0007669"/>
    <property type="project" value="TreeGrafter"/>
</dbReference>
<comment type="function">
    <text evidence="1 7">RNaseP catalyzes the removal of the 5'-leader sequence from pre-tRNA to produce the mature 5'-terminus. It can also cleave other RNA substrates such as 4.5S RNA. The protein component plays an auxiliary but essential role in vivo by binding to the 5'-leader sequence and broadening the substrate specificity of the ribozyme.</text>
</comment>
<dbReference type="OrthoDB" id="9796422at2"/>
<dbReference type="SUPFAM" id="SSF54211">
    <property type="entry name" value="Ribosomal protein S5 domain 2-like"/>
    <property type="match status" value="1"/>
</dbReference>
<comment type="caution">
    <text evidence="9">The sequence shown here is derived from an EMBL/GenBank/DDBJ whole genome shotgun (WGS) entry which is preliminary data.</text>
</comment>
<dbReference type="PANTHER" id="PTHR33992:SF1">
    <property type="entry name" value="RIBONUCLEASE P PROTEIN COMPONENT"/>
    <property type="match status" value="1"/>
</dbReference>
<dbReference type="InterPro" id="IPR014721">
    <property type="entry name" value="Ribsml_uS5_D2-typ_fold_subgr"/>
</dbReference>
<evidence type="ECO:0000256" key="5">
    <source>
        <dbReference type="ARBA" id="ARBA00022801"/>
    </source>
</evidence>
<dbReference type="InterPro" id="IPR020539">
    <property type="entry name" value="RNase_P_CS"/>
</dbReference>
<organism evidence="9 10">
    <name type="scientific">Alkalilimnicola ehrlichii</name>
    <dbReference type="NCBI Taxonomy" id="351052"/>
    <lineage>
        <taxon>Bacteria</taxon>
        <taxon>Pseudomonadati</taxon>
        <taxon>Pseudomonadota</taxon>
        <taxon>Gammaproteobacteria</taxon>
        <taxon>Chromatiales</taxon>
        <taxon>Ectothiorhodospiraceae</taxon>
        <taxon>Alkalilimnicola</taxon>
    </lineage>
</organism>
<keyword evidence="5 7" id="KW-0378">Hydrolase</keyword>
<evidence type="ECO:0000256" key="8">
    <source>
        <dbReference type="NCBIfam" id="TIGR00188"/>
    </source>
</evidence>
<proteinExistence type="inferred from homology"/>
<keyword evidence="6 7" id="KW-0694">RNA-binding</keyword>
<sequence>MATPDDSARNRFPRQARLTRPGEYQRVFSGAKRYGDKYFTVLAAHNDRGYPRLGMAVARRAIPRAVGRNRIKRQVRESFRHIQGELGSWDLVVLAKASARDASNECLQRSLARVWQRLKR</sequence>
<gene>
    <name evidence="7" type="primary">rnpA</name>
    <name evidence="9" type="ORF">CAL65_05170</name>
</gene>
<dbReference type="GO" id="GO:0000049">
    <property type="term" value="F:tRNA binding"/>
    <property type="evidence" value="ECO:0007669"/>
    <property type="project" value="UniProtKB-UniRule"/>
</dbReference>
<protein>
    <recommendedName>
        <fullName evidence="7 8">Ribonuclease P protein component</fullName>
        <shortName evidence="7">RNase P protein</shortName>
        <shortName evidence="7">RNaseP protein</shortName>
        <ecNumber evidence="7 8">3.1.26.5</ecNumber>
    </recommendedName>
    <alternativeName>
        <fullName evidence="7">Protein C5</fullName>
    </alternativeName>
</protein>
<name>A0A3E0X1M0_9GAMM</name>
<evidence type="ECO:0000256" key="7">
    <source>
        <dbReference type="HAMAP-Rule" id="MF_00227"/>
    </source>
</evidence>
<comment type="similarity">
    <text evidence="7">Belongs to the RnpA family.</text>
</comment>
<evidence type="ECO:0000313" key="10">
    <source>
        <dbReference type="Proteomes" id="UP000256763"/>
    </source>
</evidence>
<dbReference type="Pfam" id="PF00825">
    <property type="entry name" value="Ribonuclease_P"/>
    <property type="match status" value="1"/>
</dbReference>
<dbReference type="InterPro" id="IPR000100">
    <property type="entry name" value="RNase_P"/>
</dbReference>
<dbReference type="GO" id="GO:0030677">
    <property type="term" value="C:ribonuclease P complex"/>
    <property type="evidence" value="ECO:0007669"/>
    <property type="project" value="TreeGrafter"/>
</dbReference>
<dbReference type="AlphaFoldDB" id="A0A3E0X1M0"/>
<dbReference type="EC" id="3.1.26.5" evidence="7 8"/>
<evidence type="ECO:0000256" key="6">
    <source>
        <dbReference type="ARBA" id="ARBA00022884"/>
    </source>
</evidence>
<dbReference type="GO" id="GO:0004526">
    <property type="term" value="F:ribonuclease P activity"/>
    <property type="evidence" value="ECO:0007669"/>
    <property type="project" value="UniProtKB-UniRule"/>
</dbReference>
<dbReference type="HAMAP" id="MF_00227">
    <property type="entry name" value="RNase_P"/>
    <property type="match status" value="1"/>
</dbReference>
<evidence type="ECO:0000256" key="1">
    <source>
        <dbReference type="ARBA" id="ARBA00002663"/>
    </source>
</evidence>
<dbReference type="GO" id="GO:0001682">
    <property type="term" value="P:tRNA 5'-leader removal"/>
    <property type="evidence" value="ECO:0007669"/>
    <property type="project" value="UniProtKB-UniRule"/>
</dbReference>
<evidence type="ECO:0000256" key="2">
    <source>
        <dbReference type="ARBA" id="ARBA00022694"/>
    </source>
</evidence>
<keyword evidence="4 7" id="KW-0255">Endonuclease</keyword>